<reference evidence="1" key="1">
    <citation type="submission" date="2019-08" db="EMBL/GenBank/DDBJ databases">
        <authorList>
            <person name="Kucharzyk K."/>
            <person name="Murdoch R.W."/>
            <person name="Higgins S."/>
            <person name="Loffler F."/>
        </authorList>
    </citation>
    <scope>NUCLEOTIDE SEQUENCE</scope>
</reference>
<protein>
    <submittedName>
        <fullName evidence="1">Uncharacterized protein</fullName>
    </submittedName>
</protein>
<evidence type="ECO:0000313" key="1">
    <source>
        <dbReference type="EMBL" id="MPM44396.1"/>
    </source>
</evidence>
<name>A0A644ZUJ1_9ZZZZ</name>
<accession>A0A644ZUJ1</accession>
<sequence length="57" mass="6604">MHINKIVSWLFESMPECLFKSLSEPVFSEIDGIVQTNMLKASWMQDAMRSTESPRII</sequence>
<gene>
    <name evidence="1" type="ORF">SDC9_91074</name>
</gene>
<comment type="caution">
    <text evidence="1">The sequence shown here is derived from an EMBL/GenBank/DDBJ whole genome shotgun (WGS) entry which is preliminary data.</text>
</comment>
<proteinExistence type="predicted"/>
<organism evidence="1">
    <name type="scientific">bioreactor metagenome</name>
    <dbReference type="NCBI Taxonomy" id="1076179"/>
    <lineage>
        <taxon>unclassified sequences</taxon>
        <taxon>metagenomes</taxon>
        <taxon>ecological metagenomes</taxon>
    </lineage>
</organism>
<dbReference type="EMBL" id="VSSQ01010458">
    <property type="protein sequence ID" value="MPM44396.1"/>
    <property type="molecule type" value="Genomic_DNA"/>
</dbReference>
<dbReference type="AlphaFoldDB" id="A0A644ZUJ1"/>